<dbReference type="InterPro" id="IPR042099">
    <property type="entry name" value="ANL_N_sf"/>
</dbReference>
<dbReference type="GO" id="GO:0005524">
    <property type="term" value="F:ATP binding"/>
    <property type="evidence" value="ECO:0007669"/>
    <property type="project" value="UniProtKB-KW"/>
</dbReference>
<dbReference type="InterPro" id="IPR000873">
    <property type="entry name" value="AMP-dep_synth/lig_dom"/>
</dbReference>
<evidence type="ECO:0000256" key="1">
    <source>
        <dbReference type="ARBA" id="ARBA00022741"/>
    </source>
</evidence>
<evidence type="ECO:0000313" key="5">
    <source>
        <dbReference type="Proteomes" id="UP000837801"/>
    </source>
</evidence>
<dbReference type="Pfam" id="PF00501">
    <property type="entry name" value="AMP-binding"/>
    <property type="match status" value="1"/>
</dbReference>
<dbReference type="SUPFAM" id="SSF56801">
    <property type="entry name" value="Acetyl-CoA synthetase-like"/>
    <property type="match status" value="1"/>
</dbReference>
<dbReference type="GO" id="GO:0016020">
    <property type="term" value="C:membrane"/>
    <property type="evidence" value="ECO:0007669"/>
    <property type="project" value="TreeGrafter"/>
</dbReference>
<evidence type="ECO:0000259" key="3">
    <source>
        <dbReference type="Pfam" id="PF00501"/>
    </source>
</evidence>
<dbReference type="GO" id="GO:0005783">
    <property type="term" value="C:endoplasmic reticulum"/>
    <property type="evidence" value="ECO:0007669"/>
    <property type="project" value="TreeGrafter"/>
</dbReference>
<evidence type="ECO:0000256" key="2">
    <source>
        <dbReference type="ARBA" id="ARBA00022840"/>
    </source>
</evidence>
<sequence>MSIVQEDTRKIQTLVEQSCPIEDDRIHYSVPIPNTKQDGFSPVYRNAKFATSGIKSTIHPSINTLYASFSSAVNNFADEPCLGYRPKLADGTVGPYEFETFSEINKRKNDFGAGLFFILQNNPFKTDAPFHQKIDNHLLTGDDQFIVSIFSANKKEWLITDFACSSYSLNSTALYDTLGKDTSKYILALTESPVLVCTKDKLEGIIALKNEFPEDLASLISLVSIDELDLVGSAADKGLSEKARAAGLTLFDFKQVEKLGEIYPQPPIVPKPETIYTISFTSGTSGSNPKGVVLTHANAAAAIAFAATVCPMVKSAKNFSFLPLAHIYERCVSAFALYAGAALGFPQGPSPLTLLDDLKALKPNYFNMVPRVYSKLEAALKAQTINNEEKPWLASIFKKAIDAKIELQSAQDGAEGKHIFYDPLLNLLRKKIGLENCRFATSGSAPIAPKSVKFLKAALNMGLGQGYGLTETFAGVCVSPQYEANPGSCGAIAVTTEMRLREIPEMNYHADDEGGPRGELLLRGPQVFKEYFKNPEETEKSFDKDGWFYTGDIAKIDGITGRISIVDRVKNFFKLAQGEYITPERIETTYSTTNPIVSQIYVHGDSLQTYLVAIIGIDPVLGRNWLVKNEGASASEIEDDQAFLKKVNERGIKTKFLTAINANASELLHGFEKVNNALIDLEPLTIEKNVITPTLKIKRPIAKKFFEKEFKQLYDEGSLTKAQESKF</sequence>
<dbReference type="OrthoDB" id="1700726at2759"/>
<evidence type="ECO:0000313" key="4">
    <source>
        <dbReference type="EMBL" id="CAH2350940.1"/>
    </source>
</evidence>
<reference evidence="4" key="1">
    <citation type="submission" date="2022-03" db="EMBL/GenBank/DDBJ databases">
        <authorList>
            <person name="Legras J.-L."/>
            <person name="Devillers H."/>
            <person name="Grondin C."/>
        </authorList>
    </citation>
    <scope>NUCLEOTIDE SEQUENCE</scope>
    <source>
        <strain evidence="4">CLIB 1423</strain>
    </source>
</reference>
<dbReference type="GO" id="GO:0004467">
    <property type="term" value="F:long-chain fatty acid-CoA ligase activity"/>
    <property type="evidence" value="ECO:0007669"/>
    <property type="project" value="TreeGrafter"/>
</dbReference>
<feature type="domain" description="AMP-dependent synthetase/ligase" evidence="3">
    <location>
        <begin position="147"/>
        <end position="532"/>
    </location>
</feature>
<comment type="caution">
    <text evidence="4">The sequence shown here is derived from an EMBL/GenBank/DDBJ whole genome shotgun (WGS) entry which is preliminary data.</text>
</comment>
<dbReference type="Proteomes" id="UP000837801">
    <property type="component" value="Unassembled WGS sequence"/>
</dbReference>
<keyword evidence="5" id="KW-1185">Reference proteome</keyword>
<proteinExistence type="predicted"/>
<gene>
    <name evidence="4" type="ORF">CLIB1423_02S08570</name>
</gene>
<protein>
    <submittedName>
        <fullName evidence="4">Long-chain-fatty-acid--CoA ligase 2</fullName>
    </submittedName>
</protein>
<keyword evidence="2" id="KW-0067">ATP-binding</keyword>
<organism evidence="4 5">
    <name type="scientific">[Candida] railenensis</name>
    <dbReference type="NCBI Taxonomy" id="45579"/>
    <lineage>
        <taxon>Eukaryota</taxon>
        <taxon>Fungi</taxon>
        <taxon>Dikarya</taxon>
        <taxon>Ascomycota</taxon>
        <taxon>Saccharomycotina</taxon>
        <taxon>Pichiomycetes</taxon>
        <taxon>Debaryomycetaceae</taxon>
        <taxon>Kurtzmaniella</taxon>
    </lineage>
</organism>
<dbReference type="AlphaFoldDB" id="A0A9P0VWY9"/>
<name>A0A9P0VWY9_9ASCO</name>
<accession>A0A9P0VWY9</accession>
<keyword evidence="4" id="KW-0436">Ligase</keyword>
<dbReference type="EMBL" id="CAKXYY010000002">
    <property type="protein sequence ID" value="CAH2350940.1"/>
    <property type="molecule type" value="Genomic_DNA"/>
</dbReference>
<keyword evidence="1" id="KW-0547">Nucleotide-binding</keyword>
<dbReference type="Gene3D" id="3.40.50.12780">
    <property type="entry name" value="N-terminal domain of ligase-like"/>
    <property type="match status" value="1"/>
</dbReference>
<dbReference type="PANTHER" id="PTHR43272:SF33">
    <property type="entry name" value="AMP-BINDING DOMAIN-CONTAINING PROTEIN-RELATED"/>
    <property type="match status" value="1"/>
</dbReference>
<dbReference type="PANTHER" id="PTHR43272">
    <property type="entry name" value="LONG-CHAIN-FATTY-ACID--COA LIGASE"/>
    <property type="match status" value="1"/>
</dbReference>